<evidence type="ECO:0000256" key="3">
    <source>
        <dbReference type="ARBA" id="ARBA00022723"/>
    </source>
</evidence>
<comment type="function">
    <text evidence="10">Transfers the 4'-phosphopantetheine moiety from coenzyme A to a Ser of acyl-carrier-protein.</text>
</comment>
<evidence type="ECO:0000256" key="2">
    <source>
        <dbReference type="ARBA" id="ARBA00022679"/>
    </source>
</evidence>
<protein>
    <recommendedName>
        <fullName evidence="10">Holo-[acyl-carrier-protein] synthase</fullName>
        <shortName evidence="10">Holo-ACP synthase</shortName>
        <ecNumber evidence="10">2.7.8.7</ecNumber>
    </recommendedName>
    <alternativeName>
        <fullName evidence="10">4'-phosphopantetheinyl transferase AcpS</fullName>
    </alternativeName>
</protein>
<dbReference type="EC" id="2.7.8.7" evidence="10"/>
<keyword evidence="10" id="KW-0963">Cytoplasm</keyword>
<dbReference type="EMBL" id="PIPI01000001">
    <property type="protein sequence ID" value="RUO21552.1"/>
    <property type="molecule type" value="Genomic_DNA"/>
</dbReference>
<comment type="function">
    <text evidence="9">Transfers the 4'-phosphopantetheine moiety from coenzyme A to the 'Ser-36' of acyl-carrier-protein.</text>
</comment>
<dbReference type="NCBIfam" id="TIGR00516">
    <property type="entry name" value="acpS"/>
    <property type="match status" value="1"/>
</dbReference>
<dbReference type="Pfam" id="PF01648">
    <property type="entry name" value="ACPS"/>
    <property type="match status" value="1"/>
</dbReference>
<organism evidence="12 13">
    <name type="scientific">Aliidiomarina haloalkalitolerans</name>
    <dbReference type="NCBI Taxonomy" id="859059"/>
    <lineage>
        <taxon>Bacteria</taxon>
        <taxon>Pseudomonadati</taxon>
        <taxon>Pseudomonadota</taxon>
        <taxon>Gammaproteobacteria</taxon>
        <taxon>Alteromonadales</taxon>
        <taxon>Idiomarinaceae</taxon>
        <taxon>Aliidiomarina</taxon>
    </lineage>
</organism>
<gene>
    <name evidence="10" type="primary">acpS</name>
    <name evidence="12" type="ORF">CWE06_01460</name>
</gene>
<comment type="cofactor">
    <cofactor evidence="10">
        <name>Mg(2+)</name>
        <dbReference type="ChEBI" id="CHEBI:18420"/>
    </cofactor>
</comment>
<dbReference type="HAMAP" id="MF_00101">
    <property type="entry name" value="AcpS"/>
    <property type="match status" value="1"/>
</dbReference>
<evidence type="ECO:0000256" key="10">
    <source>
        <dbReference type="HAMAP-Rule" id="MF_00101"/>
    </source>
</evidence>
<keyword evidence="5 10" id="KW-0460">Magnesium</keyword>
<dbReference type="Gene3D" id="3.90.470.20">
    <property type="entry name" value="4'-phosphopantetheinyl transferase domain"/>
    <property type="match status" value="1"/>
</dbReference>
<name>A0A432VXZ4_9GAMM</name>
<evidence type="ECO:0000259" key="11">
    <source>
        <dbReference type="Pfam" id="PF01648"/>
    </source>
</evidence>
<dbReference type="AlphaFoldDB" id="A0A432VXZ4"/>
<dbReference type="GO" id="GO:0000287">
    <property type="term" value="F:magnesium ion binding"/>
    <property type="evidence" value="ECO:0007669"/>
    <property type="project" value="UniProtKB-UniRule"/>
</dbReference>
<dbReference type="NCBIfam" id="NF000832">
    <property type="entry name" value="PRK00070.3-2"/>
    <property type="match status" value="1"/>
</dbReference>
<evidence type="ECO:0000256" key="6">
    <source>
        <dbReference type="ARBA" id="ARBA00023098"/>
    </source>
</evidence>
<evidence type="ECO:0000256" key="1">
    <source>
        <dbReference type="ARBA" id="ARBA00022516"/>
    </source>
</evidence>
<dbReference type="InterPro" id="IPR004568">
    <property type="entry name" value="Ppantetheine-prot_Trfase_dom"/>
</dbReference>
<dbReference type="GO" id="GO:0005737">
    <property type="term" value="C:cytoplasm"/>
    <property type="evidence" value="ECO:0007669"/>
    <property type="project" value="UniProtKB-SubCell"/>
</dbReference>
<dbReference type="FunFam" id="3.90.470.20:FF:000001">
    <property type="entry name" value="Holo-[acyl-carrier-protein] synthase"/>
    <property type="match status" value="1"/>
</dbReference>
<dbReference type="InterPro" id="IPR008278">
    <property type="entry name" value="4-PPantetheinyl_Trfase_dom"/>
</dbReference>
<keyword evidence="4 10" id="KW-0276">Fatty acid metabolism</keyword>
<evidence type="ECO:0000313" key="13">
    <source>
        <dbReference type="Proteomes" id="UP000288212"/>
    </source>
</evidence>
<keyword evidence="2 10" id="KW-0808">Transferase</keyword>
<comment type="subcellular location">
    <subcellularLocation>
        <location evidence="10">Cytoplasm</location>
    </subcellularLocation>
</comment>
<proteinExistence type="inferred from homology"/>
<evidence type="ECO:0000256" key="8">
    <source>
        <dbReference type="ARBA" id="ARBA00050875"/>
    </source>
</evidence>
<keyword evidence="7 10" id="KW-0275">Fatty acid biosynthesis</keyword>
<dbReference type="InterPro" id="IPR037143">
    <property type="entry name" value="4-PPantetheinyl_Trfase_dom_sf"/>
</dbReference>
<dbReference type="GO" id="GO:0008897">
    <property type="term" value="F:holo-[acyl-carrier-protein] synthase activity"/>
    <property type="evidence" value="ECO:0007669"/>
    <property type="project" value="UniProtKB-UniRule"/>
</dbReference>
<dbReference type="RefSeq" id="WP_126790533.1">
    <property type="nucleotide sequence ID" value="NZ_PIPI01000001.1"/>
</dbReference>
<dbReference type="SUPFAM" id="SSF56214">
    <property type="entry name" value="4'-phosphopantetheinyl transferase"/>
    <property type="match status" value="1"/>
</dbReference>
<evidence type="ECO:0000256" key="4">
    <source>
        <dbReference type="ARBA" id="ARBA00022832"/>
    </source>
</evidence>
<evidence type="ECO:0000256" key="7">
    <source>
        <dbReference type="ARBA" id="ARBA00023160"/>
    </source>
</evidence>
<reference evidence="12 13" key="1">
    <citation type="journal article" date="2011" name="Front. Microbiol.">
        <title>Genomic signatures of strain selection and enhancement in Bacillus atrophaeus var. globigii, a historical biowarfare simulant.</title>
        <authorList>
            <person name="Gibbons H.S."/>
            <person name="Broomall S.M."/>
            <person name="McNew L.A."/>
            <person name="Daligault H."/>
            <person name="Chapman C."/>
            <person name="Bruce D."/>
            <person name="Karavis M."/>
            <person name="Krepps M."/>
            <person name="McGregor P.A."/>
            <person name="Hong C."/>
            <person name="Park K.H."/>
            <person name="Akmal A."/>
            <person name="Feldman A."/>
            <person name="Lin J.S."/>
            <person name="Chang W.E."/>
            <person name="Higgs B.W."/>
            <person name="Demirev P."/>
            <person name="Lindquist J."/>
            <person name="Liem A."/>
            <person name="Fochler E."/>
            <person name="Read T.D."/>
            <person name="Tapia R."/>
            <person name="Johnson S."/>
            <person name="Bishop-Lilly K.A."/>
            <person name="Detter C."/>
            <person name="Han C."/>
            <person name="Sozhamannan S."/>
            <person name="Rosenzweig C.N."/>
            <person name="Skowronski E.W."/>
        </authorList>
    </citation>
    <scope>NUCLEOTIDE SEQUENCE [LARGE SCALE GENOMIC DNA]</scope>
    <source>
        <strain evidence="12 13">AK5</strain>
    </source>
</reference>
<feature type="binding site" evidence="10">
    <location>
        <position position="57"/>
    </location>
    <ligand>
        <name>Mg(2+)</name>
        <dbReference type="ChEBI" id="CHEBI:18420"/>
    </ligand>
</feature>
<keyword evidence="13" id="KW-1185">Reference proteome</keyword>
<comment type="caution">
    <text evidence="12">The sequence shown here is derived from an EMBL/GenBank/DDBJ whole genome shotgun (WGS) entry which is preliminary data.</text>
</comment>
<dbReference type="GO" id="GO:0006633">
    <property type="term" value="P:fatty acid biosynthetic process"/>
    <property type="evidence" value="ECO:0007669"/>
    <property type="project" value="UniProtKB-UniRule"/>
</dbReference>
<feature type="domain" description="4'-phosphopantetheinyl transferase" evidence="11">
    <location>
        <begin position="5"/>
        <end position="104"/>
    </location>
</feature>
<evidence type="ECO:0000313" key="12">
    <source>
        <dbReference type="EMBL" id="RUO21552.1"/>
    </source>
</evidence>
<comment type="similarity">
    <text evidence="10">Belongs to the P-Pant transferase superfamily. AcpS family.</text>
</comment>
<dbReference type="OrthoDB" id="517356at2"/>
<comment type="catalytic activity">
    <reaction evidence="8 10">
        <text>apo-[ACP] + CoA = holo-[ACP] + adenosine 3',5'-bisphosphate + H(+)</text>
        <dbReference type="Rhea" id="RHEA:12068"/>
        <dbReference type="Rhea" id="RHEA-COMP:9685"/>
        <dbReference type="Rhea" id="RHEA-COMP:9690"/>
        <dbReference type="ChEBI" id="CHEBI:15378"/>
        <dbReference type="ChEBI" id="CHEBI:29999"/>
        <dbReference type="ChEBI" id="CHEBI:57287"/>
        <dbReference type="ChEBI" id="CHEBI:58343"/>
        <dbReference type="ChEBI" id="CHEBI:64479"/>
        <dbReference type="EC" id="2.7.8.7"/>
    </reaction>
</comment>
<keyword evidence="6 10" id="KW-0443">Lipid metabolism</keyword>
<evidence type="ECO:0000256" key="5">
    <source>
        <dbReference type="ARBA" id="ARBA00022842"/>
    </source>
</evidence>
<evidence type="ECO:0000256" key="9">
    <source>
        <dbReference type="ARBA" id="ARBA00054726"/>
    </source>
</evidence>
<accession>A0A432VXZ4</accession>
<dbReference type="Proteomes" id="UP000288212">
    <property type="component" value="Unassembled WGS sequence"/>
</dbReference>
<sequence length="126" mass="13827">MAIIGVGTDIVEIERLRQALVRQPALAKRLLTHNEQALMQAAKQPERYLAKRFAAKEAALKALGTGLQNGLSWQHIEITNNDLGRPQLNFSGQALALADQLGVINTHLSLSDEVDYAQAFVILEGR</sequence>
<dbReference type="InterPro" id="IPR002582">
    <property type="entry name" value="ACPS"/>
</dbReference>
<keyword evidence="1 10" id="KW-0444">Lipid biosynthesis</keyword>
<keyword evidence="3 10" id="KW-0479">Metal-binding</keyword>
<dbReference type="NCBIfam" id="TIGR00556">
    <property type="entry name" value="pantethn_trn"/>
    <property type="match status" value="1"/>
</dbReference>
<feature type="binding site" evidence="10">
    <location>
        <position position="9"/>
    </location>
    <ligand>
        <name>Mg(2+)</name>
        <dbReference type="ChEBI" id="CHEBI:18420"/>
    </ligand>
</feature>